<proteinExistence type="predicted"/>
<organism evidence="2 3">
    <name type="scientific">Candidatus Niyogibacteria bacterium RIFCSPLOWO2_02_FULL_45_13</name>
    <dbReference type="NCBI Taxonomy" id="1801725"/>
    <lineage>
        <taxon>Bacteria</taxon>
        <taxon>Candidatus Niyogiibacteriota</taxon>
    </lineage>
</organism>
<dbReference type="AlphaFoldDB" id="A0A1G2EWP4"/>
<dbReference type="Proteomes" id="UP000178428">
    <property type="component" value="Unassembled WGS sequence"/>
</dbReference>
<evidence type="ECO:0000256" key="1">
    <source>
        <dbReference type="SAM" id="MobiDB-lite"/>
    </source>
</evidence>
<gene>
    <name evidence="2" type="ORF">A3J00_00650</name>
</gene>
<dbReference type="Gene3D" id="3.40.390.10">
    <property type="entry name" value="Collagenase (Catalytic Domain)"/>
    <property type="match status" value="1"/>
</dbReference>
<dbReference type="GO" id="GO:0008237">
    <property type="term" value="F:metallopeptidase activity"/>
    <property type="evidence" value="ECO:0007669"/>
    <property type="project" value="InterPro"/>
</dbReference>
<evidence type="ECO:0000313" key="3">
    <source>
        <dbReference type="Proteomes" id="UP000178428"/>
    </source>
</evidence>
<evidence type="ECO:0008006" key="4">
    <source>
        <dbReference type="Google" id="ProtNLM"/>
    </source>
</evidence>
<sequence>MFNKKIFVIAGVAVFLFAAFFVSANHSWGNYHWGRTANSFTLELGNNVSEKWTEYLNTTATDWSLSAVLDTVVAAGKAGNPRNCKATNGRVEVCGASYGFNGWLGIAQIWISGEHIIKGVTKVNDTYFDTATYDKPEWRNFVMCQEVGHTLGLGHTDEDFYNANTGTCMDYTNDPARDDGAGDNQHPNSHDHEMLEQIYAHLDSVNTVGSSDGGSGSGKGNGKGNKFGVGIDLDNPSEWGRAIKKDAQGKDSLFVRDLGKGEKVFTFVIWAR</sequence>
<dbReference type="SUPFAM" id="SSF55486">
    <property type="entry name" value="Metalloproteases ('zincins'), catalytic domain"/>
    <property type="match status" value="1"/>
</dbReference>
<protein>
    <recommendedName>
        <fullName evidence="4">Peptidase M10 metallopeptidase domain-containing protein</fullName>
    </recommendedName>
</protein>
<dbReference type="EMBL" id="MHMR01000026">
    <property type="protein sequence ID" value="OGZ30163.1"/>
    <property type="molecule type" value="Genomic_DNA"/>
</dbReference>
<name>A0A1G2EWP4_9BACT</name>
<accession>A0A1G2EWP4</accession>
<reference evidence="2 3" key="1">
    <citation type="journal article" date="2016" name="Nat. Commun.">
        <title>Thousands of microbial genomes shed light on interconnected biogeochemical processes in an aquifer system.</title>
        <authorList>
            <person name="Anantharaman K."/>
            <person name="Brown C.T."/>
            <person name="Hug L.A."/>
            <person name="Sharon I."/>
            <person name="Castelle C.J."/>
            <person name="Probst A.J."/>
            <person name="Thomas B.C."/>
            <person name="Singh A."/>
            <person name="Wilkins M.J."/>
            <person name="Karaoz U."/>
            <person name="Brodie E.L."/>
            <person name="Williams K.H."/>
            <person name="Hubbard S.S."/>
            <person name="Banfield J.F."/>
        </authorList>
    </citation>
    <scope>NUCLEOTIDE SEQUENCE [LARGE SCALE GENOMIC DNA]</scope>
</reference>
<comment type="caution">
    <text evidence="2">The sequence shown here is derived from an EMBL/GenBank/DDBJ whole genome shotgun (WGS) entry which is preliminary data.</text>
</comment>
<dbReference type="InterPro" id="IPR024079">
    <property type="entry name" value="MetalloPept_cat_dom_sf"/>
</dbReference>
<evidence type="ECO:0000313" key="2">
    <source>
        <dbReference type="EMBL" id="OGZ30163.1"/>
    </source>
</evidence>
<feature type="compositionally biased region" description="Gly residues" evidence="1">
    <location>
        <begin position="211"/>
        <end position="227"/>
    </location>
</feature>
<feature type="region of interest" description="Disordered" evidence="1">
    <location>
        <begin position="208"/>
        <end position="227"/>
    </location>
</feature>